<dbReference type="PANTHER" id="PTHR21072:SF13">
    <property type="entry name" value="GPI TRANSAMIDASE COMPONENT PIG-S"/>
    <property type="match status" value="1"/>
</dbReference>
<evidence type="ECO:0000313" key="13">
    <source>
        <dbReference type="Proteomes" id="UP000660262"/>
    </source>
</evidence>
<dbReference type="Pfam" id="PF10510">
    <property type="entry name" value="PIG-S"/>
    <property type="match status" value="1"/>
</dbReference>
<name>A0A830HMB3_9CHLO</name>
<dbReference type="InterPro" id="IPR019540">
    <property type="entry name" value="PtdIno-glycan_biosynth_class_S"/>
</dbReference>
<comment type="subcellular location">
    <subcellularLocation>
        <location evidence="1">Endoplasmic reticulum membrane</location>
        <topology evidence="1">Multi-pass membrane protein</topology>
    </subcellularLocation>
</comment>
<keyword evidence="6" id="KW-0256">Endoplasmic reticulum</keyword>
<evidence type="ECO:0000256" key="5">
    <source>
        <dbReference type="ARBA" id="ARBA00022692"/>
    </source>
</evidence>
<keyword evidence="5 10" id="KW-0812">Transmembrane</keyword>
<evidence type="ECO:0000256" key="1">
    <source>
        <dbReference type="ARBA" id="ARBA00004477"/>
    </source>
</evidence>
<feature type="transmembrane region" description="Helical" evidence="10">
    <location>
        <begin position="497"/>
        <end position="516"/>
    </location>
</feature>
<evidence type="ECO:0000256" key="10">
    <source>
        <dbReference type="SAM" id="Phobius"/>
    </source>
</evidence>
<evidence type="ECO:0000256" key="7">
    <source>
        <dbReference type="ARBA" id="ARBA00022989"/>
    </source>
</evidence>
<evidence type="ECO:0000256" key="4">
    <source>
        <dbReference type="ARBA" id="ARBA00022502"/>
    </source>
</evidence>
<dbReference type="GO" id="GO:0042765">
    <property type="term" value="C:GPI-anchor transamidase complex"/>
    <property type="evidence" value="ECO:0007669"/>
    <property type="project" value="InterPro"/>
</dbReference>
<evidence type="ECO:0000256" key="11">
    <source>
        <dbReference type="SAM" id="SignalP"/>
    </source>
</evidence>
<evidence type="ECO:0000256" key="8">
    <source>
        <dbReference type="ARBA" id="ARBA00023136"/>
    </source>
</evidence>
<dbReference type="Proteomes" id="UP000660262">
    <property type="component" value="Unassembled WGS sequence"/>
</dbReference>
<protein>
    <recommendedName>
        <fullName evidence="14">GPI transamidase component PIG-S</fullName>
    </recommendedName>
</protein>
<reference evidence="12" key="1">
    <citation type="submission" date="2020-10" db="EMBL/GenBank/DDBJ databases">
        <title>Unveiling of a novel bifunctional photoreceptor, Dualchrome1, isolated from a cosmopolitan green alga.</title>
        <authorList>
            <person name="Suzuki S."/>
            <person name="Kawachi M."/>
        </authorList>
    </citation>
    <scope>NUCLEOTIDE SEQUENCE</scope>
    <source>
        <strain evidence="12">NIES 2893</strain>
    </source>
</reference>
<evidence type="ECO:0000256" key="9">
    <source>
        <dbReference type="ARBA" id="ARBA00023180"/>
    </source>
</evidence>
<comment type="similarity">
    <text evidence="3">Belongs to the PIGS family.</text>
</comment>
<keyword evidence="8 10" id="KW-0472">Membrane</keyword>
<sequence length="526" mass="56565">MLLVSLTCLASVLLAALLAYEPPRRAQLPPLPLTQQNIQQPATPRLPVRVIDPSASTDFVRLLASALSSSANQRDDDVVVFGPVNKFYVVNDDDVSPPMTITVQIKHDDACRGNKAAVKSTASRTFVARCAAGEDKECANAVAQHLVTTYRDVARTWTSRGKPPPFANKHHFHVSFSVVASNAASPATYDKALVVKNYLQPLVEDLSFAHLRLTYDVTTLVGASVDASLVKTNGTHRYVPRGKRAVVVDASWRLFASSPSASPDSKRSLPSPVDGCEDFSSCVPPGRHTTTPTINLIVIAGEPTESPLLFETSTKELAPSFRLTGYGGVSSVVVGADGVITPASMHAAVQRLASHVRLHLGLPARTPGGRWEGAPPMSGIALFEADAIALHKRVVEYEHARRTLDDVRELVAGFPGSAVSDSAAATLKDAEAWLEAGTQVLLRLEDLEKATLSEVAQAERRASLYVSLGHLQSMAASFHPDAISDLYKPLEHKVAVLLPYFFPTLLPIAVSVAKAMSRKRKGEKQL</sequence>
<comment type="caution">
    <text evidence="12">The sequence shown here is derived from an EMBL/GenBank/DDBJ whole genome shotgun (WGS) entry which is preliminary data.</text>
</comment>
<evidence type="ECO:0000256" key="3">
    <source>
        <dbReference type="ARBA" id="ARBA00005316"/>
    </source>
</evidence>
<organism evidence="12 13">
    <name type="scientific">Pycnococcus provasolii</name>
    <dbReference type="NCBI Taxonomy" id="41880"/>
    <lineage>
        <taxon>Eukaryota</taxon>
        <taxon>Viridiplantae</taxon>
        <taxon>Chlorophyta</taxon>
        <taxon>Pseudoscourfieldiophyceae</taxon>
        <taxon>Pseudoscourfieldiales</taxon>
        <taxon>Pycnococcaceae</taxon>
        <taxon>Pycnococcus</taxon>
    </lineage>
</organism>
<dbReference type="GO" id="GO:0006506">
    <property type="term" value="P:GPI anchor biosynthetic process"/>
    <property type="evidence" value="ECO:0007669"/>
    <property type="project" value="UniProtKB-UniPathway"/>
</dbReference>
<keyword evidence="4" id="KW-0337">GPI-anchor biosynthesis</keyword>
<evidence type="ECO:0000256" key="6">
    <source>
        <dbReference type="ARBA" id="ARBA00022824"/>
    </source>
</evidence>
<dbReference type="EMBL" id="BNJQ01000021">
    <property type="protein sequence ID" value="GHP08556.1"/>
    <property type="molecule type" value="Genomic_DNA"/>
</dbReference>
<evidence type="ECO:0000313" key="12">
    <source>
        <dbReference type="EMBL" id="GHP08556.1"/>
    </source>
</evidence>
<dbReference type="GO" id="GO:0016255">
    <property type="term" value="P:attachment of GPI anchor to protein"/>
    <property type="evidence" value="ECO:0007669"/>
    <property type="project" value="InterPro"/>
</dbReference>
<evidence type="ECO:0008006" key="14">
    <source>
        <dbReference type="Google" id="ProtNLM"/>
    </source>
</evidence>
<evidence type="ECO:0000256" key="2">
    <source>
        <dbReference type="ARBA" id="ARBA00004687"/>
    </source>
</evidence>
<keyword evidence="9" id="KW-0325">Glycoprotein</keyword>
<proteinExistence type="inferred from homology"/>
<gene>
    <name evidence="12" type="ORF">PPROV_000729300</name>
</gene>
<keyword evidence="13" id="KW-1185">Reference proteome</keyword>
<accession>A0A830HMB3</accession>
<keyword evidence="7 10" id="KW-1133">Transmembrane helix</keyword>
<dbReference type="AlphaFoldDB" id="A0A830HMB3"/>
<feature type="chain" id="PRO_5032377576" description="GPI transamidase component PIG-S" evidence="11">
    <location>
        <begin position="27"/>
        <end position="526"/>
    </location>
</feature>
<dbReference type="UniPathway" id="UPA00196"/>
<feature type="signal peptide" evidence="11">
    <location>
        <begin position="1"/>
        <end position="26"/>
    </location>
</feature>
<keyword evidence="11" id="KW-0732">Signal</keyword>
<comment type="pathway">
    <text evidence="2">Glycolipid biosynthesis; glycosylphosphatidylinositol-anchor biosynthesis.</text>
</comment>
<dbReference type="PANTHER" id="PTHR21072">
    <property type="entry name" value="GPI TRANSAMIDASE COMPONENT PIG-S"/>
    <property type="match status" value="1"/>
</dbReference>